<dbReference type="FunCoup" id="A0A7G1GAB1">
    <property type="interactions" value="348"/>
</dbReference>
<dbReference type="RefSeq" id="WP_190613392.1">
    <property type="nucleotide sequence ID" value="NZ_AP018712.1"/>
</dbReference>
<dbReference type="InterPro" id="IPR036986">
    <property type="entry name" value="S4_RNA-bd_sf"/>
</dbReference>
<dbReference type="InterPro" id="IPR050343">
    <property type="entry name" value="RsuA_PseudoU_synthase"/>
</dbReference>
<dbReference type="SUPFAM" id="SSF55174">
    <property type="entry name" value="Alpha-L RNA-binding motif"/>
    <property type="match status" value="1"/>
</dbReference>
<dbReference type="EC" id="5.4.99.-" evidence="4"/>
<dbReference type="Gene3D" id="3.10.290.10">
    <property type="entry name" value="RNA-binding S4 domain"/>
    <property type="match status" value="1"/>
</dbReference>
<dbReference type="PANTHER" id="PTHR47683">
    <property type="entry name" value="PSEUDOURIDINE SYNTHASE FAMILY PROTEIN-RELATED"/>
    <property type="match status" value="1"/>
</dbReference>
<dbReference type="PANTHER" id="PTHR47683:SF2">
    <property type="entry name" value="RNA-BINDING S4 DOMAIN-CONTAINING PROTEIN"/>
    <property type="match status" value="1"/>
</dbReference>
<dbReference type="CDD" id="cd02870">
    <property type="entry name" value="PseudoU_synth_RsuA_like"/>
    <property type="match status" value="1"/>
</dbReference>
<dbReference type="PROSITE" id="PS01149">
    <property type="entry name" value="PSI_RSU"/>
    <property type="match status" value="1"/>
</dbReference>
<feature type="domain" description="Pseudouridine synthase RsuA/RluA-like" evidence="5">
    <location>
        <begin position="68"/>
        <end position="202"/>
    </location>
</feature>
<dbReference type="Pfam" id="PF00849">
    <property type="entry name" value="PseudoU_synth_2"/>
    <property type="match status" value="1"/>
</dbReference>
<dbReference type="InterPro" id="IPR020103">
    <property type="entry name" value="PsdUridine_synth_cat_dom_sf"/>
</dbReference>
<organism evidence="7 8">
    <name type="scientific">Tepiditoga spiralis</name>
    <dbReference type="NCBI Taxonomy" id="2108365"/>
    <lineage>
        <taxon>Bacteria</taxon>
        <taxon>Thermotogati</taxon>
        <taxon>Thermotogota</taxon>
        <taxon>Thermotogae</taxon>
        <taxon>Petrotogales</taxon>
        <taxon>Petrotogaceae</taxon>
        <taxon>Tepiditoga</taxon>
    </lineage>
</organism>
<dbReference type="Pfam" id="PF01479">
    <property type="entry name" value="S4"/>
    <property type="match status" value="1"/>
</dbReference>
<dbReference type="Gene3D" id="3.30.70.1560">
    <property type="entry name" value="Alpha-L RNA-binding motif"/>
    <property type="match status" value="1"/>
</dbReference>
<evidence type="ECO:0000256" key="2">
    <source>
        <dbReference type="ARBA" id="ARBA00023235"/>
    </source>
</evidence>
<keyword evidence="2 4" id="KW-0413">Isomerase</keyword>
<dbReference type="Gene3D" id="3.30.70.580">
    <property type="entry name" value="Pseudouridine synthase I, catalytic domain, N-terminal subdomain"/>
    <property type="match status" value="1"/>
</dbReference>
<evidence type="ECO:0000313" key="8">
    <source>
        <dbReference type="Proteomes" id="UP000516361"/>
    </source>
</evidence>
<dbReference type="InterPro" id="IPR020094">
    <property type="entry name" value="TruA/RsuA/RluB/E/F_N"/>
</dbReference>
<dbReference type="GO" id="GO:0000455">
    <property type="term" value="P:enzyme-directed rRNA pseudouridine synthesis"/>
    <property type="evidence" value="ECO:0007669"/>
    <property type="project" value="UniProtKB-ARBA"/>
</dbReference>
<dbReference type="InterPro" id="IPR000748">
    <property type="entry name" value="PsdUridine_synth_RsuA/RluB/E/F"/>
</dbReference>
<dbReference type="CDD" id="cd00165">
    <property type="entry name" value="S4"/>
    <property type="match status" value="1"/>
</dbReference>
<dbReference type="EMBL" id="AP018712">
    <property type="protein sequence ID" value="BBE31072.1"/>
    <property type="molecule type" value="Genomic_DNA"/>
</dbReference>
<dbReference type="InterPro" id="IPR018496">
    <property type="entry name" value="PsdUridine_synth_RsuA/RluB_CS"/>
</dbReference>
<dbReference type="Proteomes" id="UP000516361">
    <property type="component" value="Chromosome"/>
</dbReference>
<reference evidence="7 8" key="1">
    <citation type="submission" date="2018-06" db="EMBL/GenBank/DDBJ databases">
        <title>Genome sequencing of Oceanotoga sp. sy52.</title>
        <authorList>
            <person name="Mori K."/>
        </authorList>
    </citation>
    <scope>NUCLEOTIDE SEQUENCE [LARGE SCALE GENOMIC DNA]</scope>
    <source>
        <strain evidence="8">sy52</strain>
    </source>
</reference>
<evidence type="ECO:0000259" key="6">
    <source>
        <dbReference type="Pfam" id="PF01479"/>
    </source>
</evidence>
<accession>A0A7G1GAB1</accession>
<feature type="domain" description="RNA-binding S4" evidence="6">
    <location>
        <begin position="4"/>
        <end position="47"/>
    </location>
</feature>
<evidence type="ECO:0000256" key="1">
    <source>
        <dbReference type="ARBA" id="ARBA00008348"/>
    </source>
</evidence>
<dbReference type="SUPFAM" id="SSF55120">
    <property type="entry name" value="Pseudouridine synthase"/>
    <property type="match status" value="1"/>
</dbReference>
<dbReference type="InterPro" id="IPR006145">
    <property type="entry name" value="PsdUridine_synth_RsuA/RluA"/>
</dbReference>
<dbReference type="InterPro" id="IPR042092">
    <property type="entry name" value="PsdUridine_s_RsuA/RluB/E/F_cat"/>
</dbReference>
<dbReference type="InterPro" id="IPR002942">
    <property type="entry name" value="S4_RNA-bd"/>
</dbReference>
<comment type="similarity">
    <text evidence="1 4">Belongs to the pseudouridine synthase RsuA family.</text>
</comment>
<evidence type="ECO:0000313" key="7">
    <source>
        <dbReference type="EMBL" id="BBE31072.1"/>
    </source>
</evidence>
<keyword evidence="3" id="KW-0694">RNA-binding</keyword>
<name>A0A7G1GAB1_9BACT</name>
<evidence type="ECO:0000256" key="3">
    <source>
        <dbReference type="PROSITE-ProRule" id="PRU00182"/>
    </source>
</evidence>
<dbReference type="NCBIfam" id="TIGR00093">
    <property type="entry name" value="pseudouridine synthase"/>
    <property type="match status" value="1"/>
</dbReference>
<protein>
    <recommendedName>
        <fullName evidence="4">Pseudouridine synthase</fullName>
        <ecNumber evidence="4">5.4.99.-</ecNumber>
    </recommendedName>
</protein>
<evidence type="ECO:0000259" key="5">
    <source>
        <dbReference type="Pfam" id="PF00849"/>
    </source>
</evidence>
<dbReference type="FunFam" id="3.30.70.1560:FF:000001">
    <property type="entry name" value="Pseudouridine synthase"/>
    <property type="match status" value="1"/>
</dbReference>
<sequence length="244" mass="28098">MYKLQKILQMMGIPRRKAAQITFDELVKVNGEVIKEPWFNVEDSDEIEYLNKKNLVSDIIKKSSKKSYYLFHKPVGVLTTMKDSYGRKTIRDILDENNITETLFHVGRLDLNTSGIIMLTNDGELANKLMHPSHEITKTYKALIKGNITREEIKQLESGIIIDDYKTRPAKIEKVIRKGSNHEITLTISEGKKRQIRRMFEALGHKVIKLKRTKFGPWSVSLVPYPGNILKLNESEINKIKGSD</sequence>
<dbReference type="KEGG" id="ocy:OSSY52_12130"/>
<dbReference type="InParanoid" id="A0A7G1GAB1"/>
<dbReference type="PROSITE" id="PS50889">
    <property type="entry name" value="S4"/>
    <property type="match status" value="1"/>
</dbReference>
<dbReference type="GO" id="GO:0005829">
    <property type="term" value="C:cytosol"/>
    <property type="evidence" value="ECO:0007669"/>
    <property type="project" value="UniProtKB-ARBA"/>
</dbReference>
<dbReference type="AlphaFoldDB" id="A0A7G1GAB1"/>
<evidence type="ECO:0000256" key="4">
    <source>
        <dbReference type="RuleBase" id="RU003887"/>
    </source>
</evidence>
<proteinExistence type="inferred from homology"/>
<dbReference type="GO" id="GO:0120159">
    <property type="term" value="F:rRNA pseudouridine synthase activity"/>
    <property type="evidence" value="ECO:0007669"/>
    <property type="project" value="UniProtKB-ARBA"/>
</dbReference>
<keyword evidence="8" id="KW-1185">Reference proteome</keyword>
<dbReference type="GO" id="GO:0003723">
    <property type="term" value="F:RNA binding"/>
    <property type="evidence" value="ECO:0007669"/>
    <property type="project" value="UniProtKB-KW"/>
</dbReference>
<gene>
    <name evidence="7" type="primary">rluB</name>
    <name evidence="7" type="ORF">OSSY52_12130</name>
</gene>